<reference evidence="3" key="1">
    <citation type="submission" date="2017-02" db="EMBL/GenBank/DDBJ databases">
        <authorList>
            <person name="Tafer H."/>
            <person name="Lopandic K."/>
        </authorList>
    </citation>
    <scope>NUCLEOTIDE SEQUENCE [LARGE SCALE GENOMIC DNA]</scope>
    <source>
        <strain evidence="3">CBS 366.77</strain>
    </source>
</reference>
<dbReference type="Proteomes" id="UP000266188">
    <property type="component" value="Unassembled WGS sequence"/>
</dbReference>
<name>A0A3A2ZF82_9EURO</name>
<accession>A0A3A2ZF82</accession>
<dbReference type="AlphaFoldDB" id="A0A3A2ZF82"/>
<evidence type="ECO:0000313" key="3">
    <source>
        <dbReference type="Proteomes" id="UP000266188"/>
    </source>
</evidence>
<evidence type="ECO:0000256" key="1">
    <source>
        <dbReference type="SAM" id="MobiDB-lite"/>
    </source>
</evidence>
<sequence>MKPTGHKGPLATSSSEEHHTVLLPGNRVGTSSEAPPAVSTSNQDIHDPEKQWKPKFNRQQSWSEEDKKHELQRWLLSVEHGKETGFTETSTDS</sequence>
<dbReference type="EMBL" id="MVGC01000655">
    <property type="protein sequence ID" value="RJE17974.1"/>
    <property type="molecule type" value="Genomic_DNA"/>
</dbReference>
<gene>
    <name evidence="2" type="ORF">PHISCL_09689</name>
</gene>
<keyword evidence="3" id="KW-1185">Reference proteome</keyword>
<protein>
    <submittedName>
        <fullName evidence="2">Uncharacterized protein</fullName>
    </submittedName>
</protein>
<dbReference type="OrthoDB" id="5425892at2759"/>
<comment type="caution">
    <text evidence="2">The sequence shown here is derived from an EMBL/GenBank/DDBJ whole genome shotgun (WGS) entry which is preliminary data.</text>
</comment>
<feature type="compositionally biased region" description="Polar residues" evidence="1">
    <location>
        <begin position="28"/>
        <end position="43"/>
    </location>
</feature>
<evidence type="ECO:0000313" key="2">
    <source>
        <dbReference type="EMBL" id="RJE17974.1"/>
    </source>
</evidence>
<proteinExistence type="predicted"/>
<organism evidence="2 3">
    <name type="scientific">Aspergillus sclerotialis</name>
    <dbReference type="NCBI Taxonomy" id="2070753"/>
    <lineage>
        <taxon>Eukaryota</taxon>
        <taxon>Fungi</taxon>
        <taxon>Dikarya</taxon>
        <taxon>Ascomycota</taxon>
        <taxon>Pezizomycotina</taxon>
        <taxon>Eurotiomycetes</taxon>
        <taxon>Eurotiomycetidae</taxon>
        <taxon>Eurotiales</taxon>
        <taxon>Aspergillaceae</taxon>
        <taxon>Aspergillus</taxon>
        <taxon>Aspergillus subgen. Polypaecilum</taxon>
    </lineage>
</organism>
<feature type="region of interest" description="Disordered" evidence="1">
    <location>
        <begin position="1"/>
        <end position="70"/>
    </location>
</feature>